<organism evidence="1">
    <name type="scientific">Arundo donax</name>
    <name type="common">Giant reed</name>
    <name type="synonym">Donax arundinaceus</name>
    <dbReference type="NCBI Taxonomy" id="35708"/>
    <lineage>
        <taxon>Eukaryota</taxon>
        <taxon>Viridiplantae</taxon>
        <taxon>Streptophyta</taxon>
        <taxon>Embryophyta</taxon>
        <taxon>Tracheophyta</taxon>
        <taxon>Spermatophyta</taxon>
        <taxon>Magnoliopsida</taxon>
        <taxon>Liliopsida</taxon>
        <taxon>Poales</taxon>
        <taxon>Poaceae</taxon>
        <taxon>PACMAD clade</taxon>
        <taxon>Arundinoideae</taxon>
        <taxon>Arundineae</taxon>
        <taxon>Arundo</taxon>
    </lineage>
</organism>
<dbReference type="AlphaFoldDB" id="A0A0A9GJJ8"/>
<reference evidence="1" key="2">
    <citation type="journal article" date="2015" name="Data Brief">
        <title>Shoot transcriptome of the giant reed, Arundo donax.</title>
        <authorList>
            <person name="Barrero R.A."/>
            <person name="Guerrero F.D."/>
            <person name="Moolhuijzen P."/>
            <person name="Goolsby J.A."/>
            <person name="Tidwell J."/>
            <person name="Bellgard S.E."/>
            <person name="Bellgard M.I."/>
        </authorList>
    </citation>
    <scope>NUCLEOTIDE SEQUENCE</scope>
    <source>
        <tissue evidence="1">Shoot tissue taken approximately 20 cm above the soil surface</tissue>
    </source>
</reference>
<proteinExistence type="predicted"/>
<sequence length="21" mass="2231">MILGQNLRIRLAGSSGYRGPA</sequence>
<reference evidence="1" key="1">
    <citation type="submission" date="2014-09" db="EMBL/GenBank/DDBJ databases">
        <authorList>
            <person name="Magalhaes I.L.F."/>
            <person name="Oliveira U."/>
            <person name="Santos F.R."/>
            <person name="Vidigal T.H.D.A."/>
            <person name="Brescovit A.D."/>
            <person name="Santos A.J."/>
        </authorList>
    </citation>
    <scope>NUCLEOTIDE SEQUENCE</scope>
    <source>
        <tissue evidence="1">Shoot tissue taken approximately 20 cm above the soil surface</tissue>
    </source>
</reference>
<accession>A0A0A9GJJ8</accession>
<protein>
    <submittedName>
        <fullName evidence="1">Uncharacterized protein</fullName>
    </submittedName>
</protein>
<dbReference type="EMBL" id="GBRH01172586">
    <property type="protein sequence ID" value="JAE25310.1"/>
    <property type="molecule type" value="Transcribed_RNA"/>
</dbReference>
<evidence type="ECO:0000313" key="1">
    <source>
        <dbReference type="EMBL" id="JAE25310.1"/>
    </source>
</evidence>
<name>A0A0A9GJJ8_ARUDO</name>